<keyword evidence="2" id="KW-1185">Reference proteome</keyword>
<evidence type="ECO:0000313" key="2">
    <source>
        <dbReference type="Proteomes" id="UP000001422"/>
    </source>
</evidence>
<dbReference type="RefSeq" id="WP_011128274.1">
    <property type="nucleotide sequence ID" value="NC_005070.1"/>
</dbReference>
<dbReference type="EMBL" id="BX569692">
    <property type="protein sequence ID" value="CAE07925.1"/>
    <property type="molecule type" value="Genomic_DNA"/>
</dbReference>
<evidence type="ECO:0000313" key="1">
    <source>
        <dbReference type="EMBL" id="CAE07925.1"/>
    </source>
</evidence>
<dbReference type="eggNOG" id="ENOG5030SRK">
    <property type="taxonomic scope" value="Bacteria"/>
</dbReference>
<name>Q7U6C8_PARMW</name>
<dbReference type="KEGG" id="syw:SYNW1410"/>
<proteinExistence type="predicted"/>
<dbReference type="Proteomes" id="UP000001422">
    <property type="component" value="Chromosome"/>
</dbReference>
<sequence length="82" mass="9027">MSHHGTICAGRMILTRYLSSSGWVEECSHQTLFDAYVDARRRCVVRGCPYALFDADTGSTVSVLTVKQCLHQYGVDGELTVG</sequence>
<organism evidence="1 2">
    <name type="scientific">Parasynechococcus marenigrum (strain WH8102)</name>
    <dbReference type="NCBI Taxonomy" id="84588"/>
    <lineage>
        <taxon>Bacteria</taxon>
        <taxon>Bacillati</taxon>
        <taxon>Cyanobacteriota</taxon>
        <taxon>Cyanophyceae</taxon>
        <taxon>Synechococcales</taxon>
        <taxon>Prochlorococcaceae</taxon>
        <taxon>Parasynechococcus</taxon>
        <taxon>Parasynechococcus marenigrum</taxon>
    </lineage>
</organism>
<protein>
    <submittedName>
        <fullName evidence="1">Uncharacterized protein</fullName>
    </submittedName>
</protein>
<gene>
    <name evidence="1" type="ordered locus">SYNW1410</name>
</gene>
<accession>Q7U6C8</accession>
<reference evidence="1 2" key="1">
    <citation type="journal article" date="2003" name="Nature">
        <title>The genome of a motile marine Synechococcus.</title>
        <authorList>
            <person name="Palenik B."/>
            <person name="Brahamsha B."/>
            <person name="Larimer F."/>
            <person name="Land M."/>
            <person name="Hauser L."/>
            <person name="Chain P."/>
            <person name="Lamerdin J."/>
            <person name="Regala W."/>
            <person name="Allen E.A."/>
            <person name="McCarren J."/>
            <person name="Paulsen I."/>
            <person name="Dufresne A."/>
            <person name="Partensky F."/>
            <person name="Webb E."/>
            <person name="Waterbury J."/>
        </authorList>
    </citation>
    <scope>NUCLEOTIDE SEQUENCE [LARGE SCALE GENOMIC DNA]</scope>
    <source>
        <strain evidence="1 2">WH8102</strain>
    </source>
</reference>
<dbReference type="AlphaFoldDB" id="Q7U6C8"/>
<dbReference type="HOGENOM" id="CLU_2557112_0_0_3"/>